<evidence type="ECO:0000313" key="3">
    <source>
        <dbReference type="Proteomes" id="UP000828390"/>
    </source>
</evidence>
<sequence length="125" mass="15046">MQIKGKTKGRTFKSTKGKTAKPRDEREGQKDRLTDGQSNIRTERLTVKQSYEKKNNERDGQKYRESERQTERWIDTEYANRSIDRQTDLSIKIQNYRDYTKRRTEHRTKDGQTDRTIDKQTDLEK</sequence>
<feature type="region of interest" description="Disordered" evidence="1">
    <location>
        <begin position="1"/>
        <end position="71"/>
    </location>
</feature>
<name>A0A9D4C5P4_DREPO</name>
<proteinExistence type="predicted"/>
<feature type="compositionally biased region" description="Basic and acidic residues" evidence="1">
    <location>
        <begin position="41"/>
        <end position="71"/>
    </location>
</feature>
<evidence type="ECO:0000256" key="1">
    <source>
        <dbReference type="SAM" id="MobiDB-lite"/>
    </source>
</evidence>
<protein>
    <submittedName>
        <fullName evidence="2">Uncharacterized protein</fullName>
    </submittedName>
</protein>
<gene>
    <name evidence="2" type="ORF">DPMN_060692</name>
</gene>
<dbReference type="AlphaFoldDB" id="A0A9D4C5P4"/>
<dbReference type="EMBL" id="JAIWYP010000013">
    <property type="protein sequence ID" value="KAH3717896.1"/>
    <property type="molecule type" value="Genomic_DNA"/>
</dbReference>
<accession>A0A9D4C5P4</accession>
<comment type="caution">
    <text evidence="2">The sequence shown here is derived from an EMBL/GenBank/DDBJ whole genome shotgun (WGS) entry which is preliminary data.</text>
</comment>
<feature type="compositionally biased region" description="Basic and acidic residues" evidence="1">
    <location>
        <begin position="21"/>
        <end position="34"/>
    </location>
</feature>
<keyword evidence="3" id="KW-1185">Reference proteome</keyword>
<feature type="compositionally biased region" description="Basic residues" evidence="1">
    <location>
        <begin position="1"/>
        <end position="20"/>
    </location>
</feature>
<reference evidence="2" key="1">
    <citation type="journal article" date="2019" name="bioRxiv">
        <title>The Genome of the Zebra Mussel, Dreissena polymorpha: A Resource for Invasive Species Research.</title>
        <authorList>
            <person name="McCartney M.A."/>
            <person name="Auch B."/>
            <person name="Kono T."/>
            <person name="Mallez S."/>
            <person name="Zhang Y."/>
            <person name="Obille A."/>
            <person name="Becker A."/>
            <person name="Abrahante J.E."/>
            <person name="Garbe J."/>
            <person name="Badalamenti J.P."/>
            <person name="Herman A."/>
            <person name="Mangelson H."/>
            <person name="Liachko I."/>
            <person name="Sullivan S."/>
            <person name="Sone E.D."/>
            <person name="Koren S."/>
            <person name="Silverstein K.A.T."/>
            <person name="Beckman K.B."/>
            <person name="Gohl D.M."/>
        </authorList>
    </citation>
    <scope>NUCLEOTIDE SEQUENCE</scope>
    <source>
        <strain evidence="2">Duluth1</strain>
        <tissue evidence="2">Whole animal</tissue>
    </source>
</reference>
<dbReference type="Proteomes" id="UP000828390">
    <property type="component" value="Unassembled WGS sequence"/>
</dbReference>
<reference evidence="2" key="2">
    <citation type="submission" date="2020-11" db="EMBL/GenBank/DDBJ databases">
        <authorList>
            <person name="McCartney M.A."/>
            <person name="Auch B."/>
            <person name="Kono T."/>
            <person name="Mallez S."/>
            <person name="Becker A."/>
            <person name="Gohl D.M."/>
            <person name="Silverstein K.A.T."/>
            <person name="Koren S."/>
            <person name="Bechman K.B."/>
            <person name="Herman A."/>
            <person name="Abrahante J.E."/>
            <person name="Garbe J."/>
        </authorList>
    </citation>
    <scope>NUCLEOTIDE SEQUENCE</scope>
    <source>
        <strain evidence="2">Duluth1</strain>
        <tissue evidence="2">Whole animal</tissue>
    </source>
</reference>
<organism evidence="2 3">
    <name type="scientific">Dreissena polymorpha</name>
    <name type="common">Zebra mussel</name>
    <name type="synonym">Mytilus polymorpha</name>
    <dbReference type="NCBI Taxonomy" id="45954"/>
    <lineage>
        <taxon>Eukaryota</taxon>
        <taxon>Metazoa</taxon>
        <taxon>Spiralia</taxon>
        <taxon>Lophotrochozoa</taxon>
        <taxon>Mollusca</taxon>
        <taxon>Bivalvia</taxon>
        <taxon>Autobranchia</taxon>
        <taxon>Heteroconchia</taxon>
        <taxon>Euheterodonta</taxon>
        <taxon>Imparidentia</taxon>
        <taxon>Neoheterodontei</taxon>
        <taxon>Myida</taxon>
        <taxon>Dreissenoidea</taxon>
        <taxon>Dreissenidae</taxon>
        <taxon>Dreissena</taxon>
    </lineage>
</organism>
<evidence type="ECO:0000313" key="2">
    <source>
        <dbReference type="EMBL" id="KAH3717896.1"/>
    </source>
</evidence>
<feature type="region of interest" description="Disordered" evidence="1">
    <location>
        <begin position="99"/>
        <end position="125"/>
    </location>
</feature>